<dbReference type="Proteomes" id="UP001281761">
    <property type="component" value="Unassembled WGS sequence"/>
</dbReference>
<keyword evidence="2" id="KW-1185">Reference proteome</keyword>
<organism evidence="1 2">
    <name type="scientific">Blattamonas nauphoetae</name>
    <dbReference type="NCBI Taxonomy" id="2049346"/>
    <lineage>
        <taxon>Eukaryota</taxon>
        <taxon>Metamonada</taxon>
        <taxon>Preaxostyla</taxon>
        <taxon>Oxymonadida</taxon>
        <taxon>Blattamonas</taxon>
    </lineage>
</organism>
<evidence type="ECO:0000313" key="2">
    <source>
        <dbReference type="Proteomes" id="UP001281761"/>
    </source>
</evidence>
<name>A0ABQ9XDR4_9EUKA</name>
<gene>
    <name evidence="1" type="ORF">BLNAU_16611</name>
</gene>
<reference evidence="1 2" key="1">
    <citation type="journal article" date="2022" name="bioRxiv">
        <title>Genomics of Preaxostyla Flagellates Illuminates Evolutionary Transitions and the Path Towards Mitochondrial Loss.</title>
        <authorList>
            <person name="Novak L.V.F."/>
            <person name="Treitli S.C."/>
            <person name="Pyrih J."/>
            <person name="Halakuc P."/>
            <person name="Pipaliya S.V."/>
            <person name="Vacek V."/>
            <person name="Brzon O."/>
            <person name="Soukal P."/>
            <person name="Eme L."/>
            <person name="Dacks J.B."/>
            <person name="Karnkowska A."/>
            <person name="Elias M."/>
            <person name="Hampl V."/>
        </authorList>
    </citation>
    <scope>NUCLEOTIDE SEQUENCE [LARGE SCALE GENOMIC DNA]</scope>
    <source>
        <strain evidence="1">NAU3</strain>
        <tissue evidence="1">Gut</tissue>
    </source>
</reference>
<evidence type="ECO:0000313" key="1">
    <source>
        <dbReference type="EMBL" id="KAK2948446.1"/>
    </source>
</evidence>
<protein>
    <submittedName>
        <fullName evidence="1">Uncharacterized protein</fullName>
    </submittedName>
</protein>
<dbReference type="EMBL" id="JARBJD010000176">
    <property type="protein sequence ID" value="KAK2948446.1"/>
    <property type="molecule type" value="Genomic_DNA"/>
</dbReference>
<proteinExistence type="predicted"/>
<accession>A0ABQ9XDR4</accession>
<comment type="caution">
    <text evidence="1">The sequence shown here is derived from an EMBL/GenBank/DDBJ whole genome shotgun (WGS) entry which is preliminary data.</text>
</comment>
<sequence>MGNKPSATIEKDFSSSTNTFQLVSVDDSTPFSVVAETYTLLIEYAASGRGLSPSEHANAVKLIKFLTPTSPQPQPIKLLLYDLCPSSTHDSTNLFKSFELLLSLKITPLSEAILALIRAVCHFGTERHRVLFLESDCLSALPSSLSASSRTLDDIQFHSNLLDIIFYEIQLALIRTLPQTRSFNTTKQDWLQDRVYRGLLVPARPYIKFIAHNYKRINRQETKPKFHSILWSLFELSGYDPFVQSYFASLHLGLPLSASFDDLETEDTLRVGFVDLCTPLINWARYVNVPPARKRHTFSTLFDTGLMEWLEQHRMSAVHGRNGEAAREMCTFVLKEFSWNSNQKVIIRL</sequence>